<reference evidence="1" key="1">
    <citation type="submission" date="2014-09" db="EMBL/GenBank/DDBJ databases">
        <authorList>
            <person name="Magalhaes I.L.F."/>
            <person name="Oliveira U."/>
            <person name="Santos F.R."/>
            <person name="Vidigal T.H.D.A."/>
            <person name="Brescovit A.D."/>
            <person name="Santos A.J."/>
        </authorList>
    </citation>
    <scope>NUCLEOTIDE SEQUENCE</scope>
    <source>
        <tissue evidence="1">Shoot tissue taken approximately 20 cm above the soil surface</tissue>
    </source>
</reference>
<name>A0A0A9ENJ0_ARUDO</name>
<dbReference type="AlphaFoldDB" id="A0A0A9ENJ0"/>
<dbReference type="EMBL" id="GBRH01195576">
    <property type="protein sequence ID" value="JAE02320.1"/>
    <property type="molecule type" value="Transcribed_RNA"/>
</dbReference>
<reference evidence="1" key="2">
    <citation type="journal article" date="2015" name="Data Brief">
        <title>Shoot transcriptome of the giant reed, Arundo donax.</title>
        <authorList>
            <person name="Barrero R.A."/>
            <person name="Guerrero F.D."/>
            <person name="Moolhuijzen P."/>
            <person name="Goolsby J.A."/>
            <person name="Tidwell J."/>
            <person name="Bellgard S.E."/>
            <person name="Bellgard M.I."/>
        </authorList>
    </citation>
    <scope>NUCLEOTIDE SEQUENCE</scope>
    <source>
        <tissue evidence="1">Shoot tissue taken approximately 20 cm above the soil surface</tissue>
    </source>
</reference>
<organism evidence="1">
    <name type="scientific">Arundo donax</name>
    <name type="common">Giant reed</name>
    <name type="synonym">Donax arundinaceus</name>
    <dbReference type="NCBI Taxonomy" id="35708"/>
    <lineage>
        <taxon>Eukaryota</taxon>
        <taxon>Viridiplantae</taxon>
        <taxon>Streptophyta</taxon>
        <taxon>Embryophyta</taxon>
        <taxon>Tracheophyta</taxon>
        <taxon>Spermatophyta</taxon>
        <taxon>Magnoliopsida</taxon>
        <taxon>Liliopsida</taxon>
        <taxon>Poales</taxon>
        <taxon>Poaceae</taxon>
        <taxon>PACMAD clade</taxon>
        <taxon>Arundinoideae</taxon>
        <taxon>Arundineae</taxon>
        <taxon>Arundo</taxon>
    </lineage>
</organism>
<protein>
    <submittedName>
        <fullName evidence="1">Uncharacterized protein</fullName>
    </submittedName>
</protein>
<sequence length="45" mass="5010">MSMCVPARTYHENNGCASTYGSSNIHIDANQGPRRTITLLMLPMR</sequence>
<evidence type="ECO:0000313" key="1">
    <source>
        <dbReference type="EMBL" id="JAE02320.1"/>
    </source>
</evidence>
<accession>A0A0A9ENJ0</accession>
<proteinExistence type="predicted"/>